<feature type="domain" description="Damage-control phosphatase ARMT1-like metal-binding" evidence="10">
    <location>
        <begin position="65"/>
        <end position="462"/>
    </location>
</feature>
<proteinExistence type="inferred from homology"/>
<dbReference type="InterPro" id="IPR036075">
    <property type="entry name" value="ARMT-1-like_metal-bd_sf"/>
</dbReference>
<evidence type="ECO:0000313" key="12">
    <source>
        <dbReference type="Proteomes" id="UP000232875"/>
    </source>
</evidence>
<accession>A0A2N1J9U8</accession>
<name>A0A2N1J9U8_9BASI</name>
<comment type="function">
    <text evidence="7 8">Metal-dependent phosphatase that shows phosphatase activity against several substrates, including fructose-1-phosphate and fructose-6-phosphate. Its preference for fructose-1-phosphate, a strong glycating agent that causes DNA damage rather than a canonical yeast metabolite, suggests a damage-control function in hexose phosphate metabolism.</text>
</comment>
<dbReference type="GO" id="GO:0097023">
    <property type="term" value="F:fructose 6-phosphate aldolase activity"/>
    <property type="evidence" value="ECO:0007669"/>
    <property type="project" value="RHEA"/>
</dbReference>
<dbReference type="OrthoDB" id="541375at2759"/>
<evidence type="ECO:0000256" key="2">
    <source>
        <dbReference type="ARBA" id="ARBA00009519"/>
    </source>
</evidence>
<evidence type="ECO:0000256" key="8">
    <source>
        <dbReference type="RuleBase" id="RU367030"/>
    </source>
</evidence>
<dbReference type="AlphaFoldDB" id="A0A2N1J9U8"/>
<dbReference type="Proteomes" id="UP000232875">
    <property type="component" value="Unassembled WGS sequence"/>
</dbReference>
<dbReference type="STRING" id="2020962.A0A2N1J9U8"/>
<comment type="catalytic activity">
    <reaction evidence="6 8">
        <text>beta-D-fructose 6-phosphate = dihydroxyacetone + D-glyceraldehyde 3-phosphate</text>
        <dbReference type="Rhea" id="RHEA:28002"/>
        <dbReference type="ChEBI" id="CHEBI:16016"/>
        <dbReference type="ChEBI" id="CHEBI:57634"/>
        <dbReference type="ChEBI" id="CHEBI:59776"/>
    </reaction>
</comment>
<protein>
    <recommendedName>
        <fullName evidence="8">Sugar phosphate phosphatase</fullName>
        <ecNumber evidence="8">3.1.3.-</ecNumber>
    </recommendedName>
</protein>
<evidence type="ECO:0000256" key="4">
    <source>
        <dbReference type="ARBA" id="ARBA00022801"/>
    </source>
</evidence>
<dbReference type="PANTHER" id="PTHR12260:SF4">
    <property type="entry name" value="SUGAR PHOSPHATE PHOSPHATASE"/>
    <property type="match status" value="1"/>
</dbReference>
<dbReference type="Gene3D" id="1.20.930.60">
    <property type="match status" value="1"/>
</dbReference>
<reference evidence="11 12" key="1">
    <citation type="submission" date="2017-10" db="EMBL/GenBank/DDBJ databases">
        <title>A novel species of cold-tolerant Malassezia isolated from bats.</title>
        <authorList>
            <person name="Lorch J.M."/>
            <person name="Palmer J.M."/>
            <person name="Vanderwolf K.J."/>
            <person name="Schmidt K.Z."/>
            <person name="Verant M.L."/>
            <person name="Weller T.J."/>
            <person name="Blehert D.S."/>
        </authorList>
    </citation>
    <scope>NUCLEOTIDE SEQUENCE [LARGE SCALE GENOMIC DNA]</scope>
    <source>
        <strain evidence="11 12">NWHC:44797-103</strain>
    </source>
</reference>
<dbReference type="GO" id="GO:0004427">
    <property type="term" value="F:inorganic diphosphate phosphatase activity"/>
    <property type="evidence" value="ECO:0007669"/>
    <property type="project" value="UniProtKB-ARBA"/>
</dbReference>
<dbReference type="SUPFAM" id="SSF111321">
    <property type="entry name" value="AF1104-like"/>
    <property type="match status" value="1"/>
</dbReference>
<dbReference type="InterPro" id="IPR002791">
    <property type="entry name" value="ARMT1-like_metal-bd"/>
</dbReference>
<evidence type="ECO:0000259" key="10">
    <source>
        <dbReference type="Pfam" id="PF01937"/>
    </source>
</evidence>
<dbReference type="Pfam" id="PF01937">
    <property type="entry name" value="ARMT1-like_dom"/>
    <property type="match status" value="1"/>
</dbReference>
<comment type="domain">
    <text evidence="8">Subfamily III proteins have a conserved RTxK motif about 40-50 residues from the C-terminus; the threonine may be replaced by serine or cysteine.</text>
</comment>
<dbReference type="GO" id="GO:0046872">
    <property type="term" value="F:metal ion binding"/>
    <property type="evidence" value="ECO:0007669"/>
    <property type="project" value="UniProtKB-UniRule"/>
</dbReference>
<dbReference type="GO" id="GO:0103026">
    <property type="term" value="F:fructose-1-phosphatase activity"/>
    <property type="evidence" value="ECO:0007669"/>
    <property type="project" value="RHEA"/>
</dbReference>
<feature type="region of interest" description="Disordered" evidence="9">
    <location>
        <begin position="1"/>
        <end position="43"/>
    </location>
</feature>
<dbReference type="FunFam" id="3.40.50.10880:FF:000005">
    <property type="entry name" value="DUF89-domain-containing protein"/>
    <property type="match status" value="1"/>
</dbReference>
<comment type="similarity">
    <text evidence="2 8">Belongs to the damage-control phosphatase family. Sugar phosphate phosphatase III subfamily.</text>
</comment>
<sequence length="508" mass="58645">MGDRSHETARPASKTLLNLGNLPPKQMNFETTGSSFPRRASRVDPNNPPWPAYRGYHEYSFAHETMGKRLPTILGKAVDDVIKTLNEQHDEDLILDLLRCIDRMHKLMNELMNNEVLRPIIDDGEGDIPLWNKAIAKYFRGKDFMNAPWLFAEAYKYRRLHECFSLSRYWKNYDVFFRQKCDTFARSNTAVFELSTRFATPYKEDTSLTAVEQEKLRKLLFLELTQIALWGNATDLSLLINMTEEDIKKIQSTGGEHLAATEQNILGNHLSQLWNLVKGIKNGRIDIVLDNAGFELYCDCVFADWLVQSGIAREVHFHGKRIPWFVSDVTRKDWHWLLNAMNYTFLFHDASDAEMQSLRELGKRWRQYETEGKWIYEQHPFWCSGYTFWSISTEAPDLFQYLCESNLVIFKGDLNHRKLTYDCQAPTGTPFDIAIGPLASEPGAPPVLSLRTIKSDVVVDIPLDVTARLDEEEPGWRISGKYAVVLLSDPMKQEEHLRNAETGEAQDF</sequence>
<organism evidence="11 12">
    <name type="scientific">Malassezia vespertilionis</name>
    <dbReference type="NCBI Taxonomy" id="2020962"/>
    <lineage>
        <taxon>Eukaryota</taxon>
        <taxon>Fungi</taxon>
        <taxon>Dikarya</taxon>
        <taxon>Basidiomycota</taxon>
        <taxon>Ustilaginomycotina</taxon>
        <taxon>Malasseziomycetes</taxon>
        <taxon>Malasseziales</taxon>
        <taxon>Malasseziaceae</taxon>
        <taxon>Malassezia</taxon>
    </lineage>
</organism>
<evidence type="ECO:0000313" key="11">
    <source>
        <dbReference type="EMBL" id="PKI83326.1"/>
    </source>
</evidence>
<keyword evidence="12" id="KW-1185">Reference proteome</keyword>
<dbReference type="GO" id="GO:0030643">
    <property type="term" value="P:intracellular phosphate ion homeostasis"/>
    <property type="evidence" value="ECO:0007669"/>
    <property type="project" value="UniProtKB-ARBA"/>
</dbReference>
<gene>
    <name evidence="11" type="ORF">MVES_003035</name>
</gene>
<dbReference type="GO" id="GO:0005634">
    <property type="term" value="C:nucleus"/>
    <property type="evidence" value="ECO:0007669"/>
    <property type="project" value="TreeGrafter"/>
</dbReference>
<dbReference type="EMBL" id="KZ454992">
    <property type="protein sequence ID" value="PKI83326.1"/>
    <property type="molecule type" value="Genomic_DNA"/>
</dbReference>
<evidence type="ECO:0000256" key="3">
    <source>
        <dbReference type="ARBA" id="ARBA00022723"/>
    </source>
</evidence>
<evidence type="ECO:0000256" key="7">
    <source>
        <dbReference type="ARBA" id="ARBA00054243"/>
    </source>
</evidence>
<comment type="catalytic activity">
    <reaction evidence="1 8">
        <text>beta-D-fructose 1-phosphate + H2O = D-fructose + phosphate</text>
        <dbReference type="Rhea" id="RHEA:35603"/>
        <dbReference type="ChEBI" id="CHEBI:15377"/>
        <dbReference type="ChEBI" id="CHEBI:37721"/>
        <dbReference type="ChEBI" id="CHEBI:43474"/>
        <dbReference type="ChEBI" id="CHEBI:138881"/>
    </reaction>
</comment>
<evidence type="ECO:0000256" key="6">
    <source>
        <dbReference type="ARBA" id="ARBA00048809"/>
    </source>
</evidence>
<keyword evidence="4 8" id="KW-0378">Hydrolase</keyword>
<evidence type="ECO:0000256" key="1">
    <source>
        <dbReference type="ARBA" id="ARBA00001326"/>
    </source>
</evidence>
<keyword evidence="5 8" id="KW-0464">Manganese</keyword>
<comment type="cofactor">
    <cofactor evidence="8">
        <name>Mn(2+)</name>
        <dbReference type="ChEBI" id="CHEBI:29035"/>
    </cofactor>
    <cofactor evidence="8">
        <name>Ni(2+)</name>
        <dbReference type="ChEBI" id="CHEBI:49786"/>
    </cofactor>
</comment>
<dbReference type="Gene3D" id="3.40.50.10880">
    <property type="entry name" value="Uncharacterised protein PF01937, DUF89, domain 3"/>
    <property type="match status" value="1"/>
</dbReference>
<evidence type="ECO:0000256" key="9">
    <source>
        <dbReference type="SAM" id="MobiDB-lite"/>
    </source>
</evidence>
<dbReference type="PANTHER" id="PTHR12260">
    <property type="entry name" value="DAMAGE-CONTROL PHOSPHATASE ARMT1"/>
    <property type="match status" value="1"/>
</dbReference>
<evidence type="ECO:0000256" key="5">
    <source>
        <dbReference type="ARBA" id="ARBA00023211"/>
    </source>
</evidence>
<keyword evidence="3 8" id="KW-0479">Metal-binding</keyword>
<dbReference type="GO" id="GO:0006974">
    <property type="term" value="P:DNA damage response"/>
    <property type="evidence" value="ECO:0007669"/>
    <property type="project" value="TreeGrafter"/>
</dbReference>
<dbReference type="EC" id="3.1.3.-" evidence="8"/>
<dbReference type="InterPro" id="IPR039763">
    <property type="entry name" value="ARMT1"/>
</dbReference>